<dbReference type="InterPro" id="IPR029060">
    <property type="entry name" value="PIN-like_dom_sf"/>
</dbReference>
<reference evidence="1" key="1">
    <citation type="submission" date="2022-01" db="EMBL/GenBank/DDBJ databases">
        <title>Microbacterium eymi and Microbacterium rhizovicinus sp. nov., isolated from the rhizospheric soil of Elymus tsukushiensis, a plant native to the Dokdo Islands, Republic of Korea.</title>
        <authorList>
            <person name="Hwang Y.J."/>
        </authorList>
    </citation>
    <scope>NUCLEOTIDE SEQUENCE</scope>
    <source>
        <strain evidence="1">KUDC0405</strain>
    </source>
</reference>
<dbReference type="Proteomes" id="UP001054811">
    <property type="component" value="Chromosome"/>
</dbReference>
<evidence type="ECO:0000313" key="1">
    <source>
        <dbReference type="EMBL" id="UUT34560.1"/>
    </source>
</evidence>
<organism evidence="1 2">
    <name type="scientific">Microbacterium elymi</name>
    <dbReference type="NCBI Taxonomy" id="2909587"/>
    <lineage>
        <taxon>Bacteria</taxon>
        <taxon>Bacillati</taxon>
        <taxon>Actinomycetota</taxon>
        <taxon>Actinomycetes</taxon>
        <taxon>Micrococcales</taxon>
        <taxon>Microbacteriaceae</taxon>
        <taxon>Microbacterium</taxon>
    </lineage>
</organism>
<dbReference type="SUPFAM" id="SSF88723">
    <property type="entry name" value="PIN domain-like"/>
    <property type="match status" value="1"/>
</dbReference>
<keyword evidence="2" id="KW-1185">Reference proteome</keyword>
<name>A0ABY5NHB2_9MICO</name>
<sequence>MITAEAWALRASLRISDAFYVAAARLLDADLLTSDARLSNAPVLGVTVVLLR</sequence>
<accession>A0ABY5NHB2</accession>
<dbReference type="EMBL" id="CP091139">
    <property type="protein sequence ID" value="UUT34560.1"/>
    <property type="molecule type" value="Genomic_DNA"/>
</dbReference>
<evidence type="ECO:0008006" key="3">
    <source>
        <dbReference type="Google" id="ProtNLM"/>
    </source>
</evidence>
<protein>
    <recommendedName>
        <fullName evidence="3">PIN domain-containing protein</fullName>
    </recommendedName>
</protein>
<proteinExistence type="predicted"/>
<gene>
    <name evidence="1" type="ORF">L2X98_28970</name>
</gene>
<dbReference type="Gene3D" id="3.40.50.1010">
    <property type="entry name" value="5'-nuclease"/>
    <property type="match status" value="1"/>
</dbReference>
<evidence type="ECO:0000313" key="2">
    <source>
        <dbReference type="Proteomes" id="UP001054811"/>
    </source>
</evidence>
<dbReference type="RefSeq" id="WP_259611085.1">
    <property type="nucleotide sequence ID" value="NZ_CP091139.2"/>
</dbReference>